<dbReference type="InterPro" id="IPR023302">
    <property type="entry name" value="Pept_S9A_N"/>
</dbReference>
<reference evidence="2" key="2">
    <citation type="submission" date="2022-09" db="EMBL/GenBank/DDBJ databases">
        <authorList>
            <person name="Sun Q."/>
            <person name="Ohkuma M."/>
        </authorList>
    </citation>
    <scope>NUCLEOTIDE SEQUENCE</scope>
    <source>
        <strain evidence="2">JCM 3093</strain>
    </source>
</reference>
<name>A0AA37BJ94_9ACTN</name>
<dbReference type="GO" id="GO:0004252">
    <property type="term" value="F:serine-type endopeptidase activity"/>
    <property type="evidence" value="ECO:0007669"/>
    <property type="project" value="InterPro"/>
</dbReference>
<dbReference type="Pfam" id="PF02897">
    <property type="entry name" value="Peptidase_S9_N"/>
    <property type="match status" value="1"/>
</dbReference>
<evidence type="ECO:0000313" key="3">
    <source>
        <dbReference type="Proteomes" id="UP000627984"/>
    </source>
</evidence>
<dbReference type="Proteomes" id="UP000627984">
    <property type="component" value="Unassembled WGS sequence"/>
</dbReference>
<proteinExistence type="predicted"/>
<reference evidence="2" key="1">
    <citation type="journal article" date="2014" name="Int. J. Syst. Evol. Microbiol.">
        <title>Complete genome sequence of Corynebacterium casei LMG S-19264T (=DSM 44701T), isolated from a smear-ripened cheese.</title>
        <authorList>
            <consortium name="US DOE Joint Genome Institute (JGI-PGF)"/>
            <person name="Walter F."/>
            <person name="Albersmeier A."/>
            <person name="Kalinowski J."/>
            <person name="Ruckert C."/>
        </authorList>
    </citation>
    <scope>NUCLEOTIDE SEQUENCE</scope>
    <source>
        <strain evidence="2">JCM 3093</strain>
    </source>
</reference>
<organism evidence="2 3">
    <name type="scientific">Planomonospora parontospora</name>
    <dbReference type="NCBI Taxonomy" id="58119"/>
    <lineage>
        <taxon>Bacteria</taxon>
        <taxon>Bacillati</taxon>
        <taxon>Actinomycetota</taxon>
        <taxon>Actinomycetes</taxon>
        <taxon>Streptosporangiales</taxon>
        <taxon>Streptosporangiaceae</taxon>
        <taxon>Planomonospora</taxon>
    </lineage>
</organism>
<dbReference type="Gene3D" id="2.130.10.120">
    <property type="entry name" value="Prolyl oligopeptidase, N-terminal domain"/>
    <property type="match status" value="1"/>
</dbReference>
<accession>A0AA37BJ94</accession>
<feature type="domain" description="Peptidase S9A N-terminal" evidence="1">
    <location>
        <begin position="24"/>
        <end position="135"/>
    </location>
</feature>
<comment type="caution">
    <text evidence="2">The sequence shown here is derived from an EMBL/GenBank/DDBJ whole genome shotgun (WGS) entry which is preliminary data.</text>
</comment>
<dbReference type="EMBL" id="BMQD01000012">
    <property type="protein sequence ID" value="GGK77110.1"/>
    <property type="molecule type" value="Genomic_DNA"/>
</dbReference>
<evidence type="ECO:0000259" key="1">
    <source>
        <dbReference type="Pfam" id="PF02897"/>
    </source>
</evidence>
<evidence type="ECO:0000313" key="2">
    <source>
        <dbReference type="EMBL" id="GGK77110.1"/>
    </source>
</evidence>
<dbReference type="SUPFAM" id="SSF50993">
    <property type="entry name" value="Peptidase/esterase 'gauge' domain"/>
    <property type="match status" value="1"/>
</dbReference>
<gene>
    <name evidence="2" type="ORF">GCM10010126_40500</name>
</gene>
<dbReference type="AlphaFoldDB" id="A0AA37BJ94"/>
<protein>
    <recommendedName>
        <fullName evidence="1">Peptidase S9A N-terminal domain-containing protein</fullName>
    </recommendedName>
</protein>
<sequence>MAADRVFALVREPDARVPVLTVTEAGGARRVLFDPGTVPGDGHHAIDWYVPSPDGRHVACAVSASGSENGSIHVIDADSGALRESIPPTTRFAFLSRLEDGRSFVYHRYPEQHLLDSRSHHLSADPAQDAVVLARGLNPHIELTPRDRPFLVVPPHGEWMLAIVWTSATCTPAPCTRPRGTGR</sequence>